<dbReference type="AlphaFoldDB" id="A0A9W7WSK7"/>
<dbReference type="EMBL" id="JAFHDT010000007">
    <property type="protein sequence ID" value="KAI7807563.1"/>
    <property type="molecule type" value="Genomic_DNA"/>
</dbReference>
<reference evidence="1" key="1">
    <citation type="submission" date="2021-02" db="EMBL/GenBank/DDBJ databases">
        <title>Comparative genomics reveals that relaxation of natural selection precedes convergent phenotypic evolution of cavefish.</title>
        <authorList>
            <person name="Peng Z."/>
        </authorList>
    </citation>
    <scope>NUCLEOTIDE SEQUENCE</scope>
    <source>
        <tissue evidence="1">Muscle</tissue>
    </source>
</reference>
<evidence type="ECO:0000313" key="1">
    <source>
        <dbReference type="EMBL" id="KAI7807563.1"/>
    </source>
</evidence>
<dbReference type="Proteomes" id="UP001059041">
    <property type="component" value="Linkage Group LG7"/>
</dbReference>
<evidence type="ECO:0000313" key="2">
    <source>
        <dbReference type="Proteomes" id="UP001059041"/>
    </source>
</evidence>
<keyword evidence="2" id="KW-1185">Reference proteome</keyword>
<name>A0A9W7WSK7_TRIRA</name>
<organism evidence="1 2">
    <name type="scientific">Triplophysa rosa</name>
    <name type="common">Cave loach</name>
    <dbReference type="NCBI Taxonomy" id="992332"/>
    <lineage>
        <taxon>Eukaryota</taxon>
        <taxon>Metazoa</taxon>
        <taxon>Chordata</taxon>
        <taxon>Craniata</taxon>
        <taxon>Vertebrata</taxon>
        <taxon>Euteleostomi</taxon>
        <taxon>Actinopterygii</taxon>
        <taxon>Neopterygii</taxon>
        <taxon>Teleostei</taxon>
        <taxon>Ostariophysi</taxon>
        <taxon>Cypriniformes</taxon>
        <taxon>Nemacheilidae</taxon>
        <taxon>Triplophysa</taxon>
    </lineage>
</organism>
<accession>A0A9W7WSK7</accession>
<protein>
    <submittedName>
        <fullName evidence="1">Uncharacterized protein</fullName>
    </submittedName>
</protein>
<comment type="caution">
    <text evidence="1">The sequence shown here is derived from an EMBL/GenBank/DDBJ whole genome shotgun (WGS) entry which is preliminary data.</text>
</comment>
<gene>
    <name evidence="1" type="ORF">IRJ41_006579</name>
</gene>
<proteinExistence type="predicted"/>
<sequence>MAHHGSAATVDSEEETVSTAITCTQCDLQAATLRERVWSTSITLPPDPRTNHRNGSFIQQWRLLEMPSINRKEENKLTDRSLNKTVGFNKDFELLTSRKSSQTSSKEALNGIEQSGGYTGSFPHAMLTEEATHASLCNRGFLGPYALMGAEDVG</sequence>